<organism evidence="2 3">
    <name type="scientific">Elusimicrobium minutum (strain Pei191)</name>
    <dbReference type="NCBI Taxonomy" id="445932"/>
    <lineage>
        <taxon>Bacteria</taxon>
        <taxon>Pseudomonadati</taxon>
        <taxon>Elusimicrobiota</taxon>
        <taxon>Elusimicrobia</taxon>
        <taxon>Elusimicrobiales</taxon>
        <taxon>Elusimicrobiaceae</taxon>
        <taxon>Elusimicrobium</taxon>
    </lineage>
</organism>
<dbReference type="STRING" id="445932.Emin_1364"/>
<reference evidence="2 3" key="1">
    <citation type="journal article" date="2009" name="Appl. Environ. Microbiol.">
        <title>Genomic analysis of 'Elusimicrobium minutum,' the first cultivated representative of the phylum 'Elusimicrobia' (formerly termite group 1).</title>
        <authorList>
            <person name="Herlemann D.P.R."/>
            <person name="Geissinger O."/>
            <person name="Ikeda-Ohtsubo W."/>
            <person name="Kunin V."/>
            <person name="Sun H."/>
            <person name="Lapidus A."/>
            <person name="Hugenholtz P."/>
            <person name="Brune A."/>
        </authorList>
    </citation>
    <scope>NUCLEOTIDE SEQUENCE [LARGE SCALE GENOMIC DNA]</scope>
    <source>
        <strain evidence="2 3">Pei191</strain>
    </source>
</reference>
<keyword evidence="3" id="KW-1185">Reference proteome</keyword>
<sequence>MEMPELFFYLIVLMVFISAVFKTFKIMFIGSLAGIVTMLFKWGAFSSYVEANPGIGLHSHPFPVEIIFILLIVIFIVSFTGLAKQKNDNDNTGKTEKPQ</sequence>
<keyword evidence="1" id="KW-0812">Transmembrane</keyword>
<dbReference type="Proteomes" id="UP000001029">
    <property type="component" value="Chromosome"/>
</dbReference>
<evidence type="ECO:0000313" key="2">
    <source>
        <dbReference type="EMBL" id="ACC98914.1"/>
    </source>
</evidence>
<proteinExistence type="predicted"/>
<feature type="transmembrane region" description="Helical" evidence="1">
    <location>
        <begin position="6"/>
        <end position="21"/>
    </location>
</feature>
<gene>
    <name evidence="2" type="ordered locus">Emin_1364</name>
</gene>
<evidence type="ECO:0000313" key="3">
    <source>
        <dbReference type="Proteomes" id="UP000001029"/>
    </source>
</evidence>
<keyword evidence="1" id="KW-0472">Membrane</keyword>
<evidence type="ECO:0000256" key="1">
    <source>
        <dbReference type="SAM" id="Phobius"/>
    </source>
</evidence>
<dbReference type="AlphaFoldDB" id="B2KEG8"/>
<protein>
    <submittedName>
        <fullName evidence="2">Uncharacterized protein</fullName>
    </submittedName>
</protein>
<dbReference type="EMBL" id="CP001055">
    <property type="protein sequence ID" value="ACC98914.1"/>
    <property type="molecule type" value="Genomic_DNA"/>
</dbReference>
<dbReference type="HOGENOM" id="CLU_2315851_0_0_0"/>
<accession>B2KEG8</accession>
<dbReference type="KEGG" id="emi:Emin_1364"/>
<keyword evidence="1" id="KW-1133">Transmembrane helix</keyword>
<feature type="transmembrane region" description="Helical" evidence="1">
    <location>
        <begin position="64"/>
        <end position="83"/>
    </location>
</feature>
<name>B2KEG8_ELUMP</name>